<evidence type="ECO:0000256" key="1">
    <source>
        <dbReference type="PROSITE-ProRule" id="PRU00339"/>
    </source>
</evidence>
<dbReference type="PANTHER" id="PTHR23082">
    <property type="entry name" value="TRANSCRIPTION INITIATION FACTOR IIIC TFIIIC , POLYPEPTIDE 3-RELATED"/>
    <property type="match status" value="1"/>
</dbReference>
<dbReference type="Pfam" id="PF13181">
    <property type="entry name" value="TPR_8"/>
    <property type="match status" value="1"/>
</dbReference>
<organism evidence="3 4">
    <name type="scientific">Aristolochia fimbriata</name>
    <name type="common">White veined hardy Dutchman's pipe vine</name>
    <dbReference type="NCBI Taxonomy" id="158543"/>
    <lineage>
        <taxon>Eukaryota</taxon>
        <taxon>Viridiplantae</taxon>
        <taxon>Streptophyta</taxon>
        <taxon>Embryophyta</taxon>
        <taxon>Tracheophyta</taxon>
        <taxon>Spermatophyta</taxon>
        <taxon>Magnoliopsida</taxon>
        <taxon>Magnoliidae</taxon>
        <taxon>Piperales</taxon>
        <taxon>Aristolochiaceae</taxon>
        <taxon>Aristolochia</taxon>
    </lineage>
</organism>
<dbReference type="SUPFAM" id="SSF48452">
    <property type="entry name" value="TPR-like"/>
    <property type="match status" value="3"/>
</dbReference>
<reference evidence="3 4" key="1">
    <citation type="submission" date="2021-07" db="EMBL/GenBank/DDBJ databases">
        <title>The Aristolochia fimbriata genome: insights into angiosperm evolution, floral development and chemical biosynthesis.</title>
        <authorList>
            <person name="Jiao Y."/>
        </authorList>
    </citation>
    <scope>NUCLEOTIDE SEQUENCE [LARGE SCALE GENOMIC DNA]</scope>
    <source>
        <strain evidence="3">IBCAS-2021</strain>
        <tissue evidence="3">Leaf</tissue>
    </source>
</reference>
<dbReference type="PANTHER" id="PTHR23082:SF0">
    <property type="entry name" value="GENERAL TRANSCRIPTION FACTOR 3C POLYPEPTIDE 3"/>
    <property type="match status" value="1"/>
</dbReference>
<dbReference type="Pfam" id="PF14559">
    <property type="entry name" value="TPR_19"/>
    <property type="match status" value="1"/>
</dbReference>
<dbReference type="PROSITE" id="PS50293">
    <property type="entry name" value="TPR_REGION"/>
    <property type="match status" value="1"/>
</dbReference>
<dbReference type="InterPro" id="IPR011990">
    <property type="entry name" value="TPR-like_helical_dom_sf"/>
</dbReference>
<dbReference type="GO" id="GO:0006383">
    <property type="term" value="P:transcription by RNA polymerase III"/>
    <property type="evidence" value="ECO:0007669"/>
    <property type="project" value="InterPro"/>
</dbReference>
<dbReference type="FunFam" id="1.25.40.10:FF:000413">
    <property type="entry name" value="General transcription factor 3C polypeptide 3"/>
    <property type="match status" value="1"/>
</dbReference>
<evidence type="ECO:0000313" key="4">
    <source>
        <dbReference type="Proteomes" id="UP000825729"/>
    </source>
</evidence>
<protein>
    <recommendedName>
        <fullName evidence="5">General transcription factor 3C polypeptide 3</fullName>
    </recommendedName>
</protein>
<name>A0AAV7F1S1_ARIFI</name>
<dbReference type="AlphaFoldDB" id="A0AAV7F1S1"/>
<dbReference type="EMBL" id="JAINDJ010000003">
    <property type="protein sequence ID" value="KAG9455032.1"/>
    <property type="molecule type" value="Genomic_DNA"/>
</dbReference>
<evidence type="ECO:0008006" key="5">
    <source>
        <dbReference type="Google" id="ProtNLM"/>
    </source>
</evidence>
<feature type="compositionally biased region" description="Acidic residues" evidence="2">
    <location>
        <begin position="1"/>
        <end position="12"/>
    </location>
</feature>
<dbReference type="SMART" id="SM00028">
    <property type="entry name" value="TPR"/>
    <property type="match status" value="7"/>
</dbReference>
<feature type="compositionally biased region" description="Acidic residues" evidence="2">
    <location>
        <begin position="20"/>
        <end position="46"/>
    </location>
</feature>
<dbReference type="InterPro" id="IPR019734">
    <property type="entry name" value="TPR_rpt"/>
</dbReference>
<evidence type="ECO:0000313" key="3">
    <source>
        <dbReference type="EMBL" id="KAG9455032.1"/>
    </source>
</evidence>
<feature type="repeat" description="TPR" evidence="1">
    <location>
        <begin position="181"/>
        <end position="214"/>
    </location>
</feature>
<accession>A0AAV7F1S1</accession>
<keyword evidence="1" id="KW-0802">TPR repeat</keyword>
<sequence>MAEEQPEMTDFEEASRAERDGEEEEEEDVEEGEEEDDDDDDAEDELYTLRFENGMNPLDFVENDASGVLPYQQFERLEYEALAERKRKALQNRRGDKSSKKSKHEDVFGASIDEIMELMELGVRRKSRKCKKRGRRKGSKKKLSPEITKKLGDATLHYASGRYDEAVGLLKEVVLLAPNLPDPYHTLGLIYNALGDRKKSLNFYMIAAHLSPKDPSLWKLLVPQSIEQGNTGQVMYCLSKAITADPQDVNLRVDRALLYIKLGDYHKAAESYEQILGLNPEDIEALTKAAEFHQKSGHVGRAIKLLEEHIRDHPSVADLSVFNLLASKYMENNAYSKAIELIEHAKSAYGTGEDLPLFLSVNAGICHVHLNNMERAEAFFMCLQREKAEEQGNLITKVADCCMKFGHYESALKFYLLLEGTAGYDNGFLYLKVAQCYASMKERAKAIPFFYKVLSTAEDNVDSRVTLASLLLEEDKENEAIMLLSPPKDPGATGDNTLIGSNPWWLNGRVRMKLAQIYHAKGMLEAFVDAIFLCIHETLFIETINQKVKVPKRLPRRVLFERVKVLDDHQADNVFRGFRPIATASDLLKATRARKSLQKMEAVREERKAAALAAGLDWRSDDSDDEPLTKKREPPLPKLLKDEEHIQLVLNLCKALASLRRYWEALQIINNTLKLTDNTFFAEKEVLRSLGAQIAYNTTDPNHGYDYVRHIVREHPYSLSAWNCYYKVVSRLENRLSKHAKLLHSSMRRAGPTDHNTPMNISENQQTMIQQHEAAVKEYLQAYRVQQDGPRVESRLSKHGKFLHNMRVQRTDSVPPMIIAGHQLSTISQHQAAAKEYLEAYKVQPDNPFINLCAGTALINLALGFRLQNKHQCAVQGLAFLYNCLRICPNSQEALYNVARAYQQVGLFTLAAIYYEKVLAIHQKDYPIPKLPNEDCSFPENPKAGYCDLHMEAAYNLHLIYKKSGAFDLARQILRDHCTP</sequence>
<feature type="region of interest" description="Disordered" evidence="2">
    <location>
        <begin position="126"/>
        <end position="145"/>
    </location>
</feature>
<dbReference type="PROSITE" id="PS50005">
    <property type="entry name" value="TPR"/>
    <property type="match status" value="2"/>
</dbReference>
<proteinExistence type="predicted"/>
<dbReference type="Gene3D" id="1.25.40.10">
    <property type="entry name" value="Tetratricopeptide repeat domain"/>
    <property type="match status" value="3"/>
</dbReference>
<evidence type="ECO:0000256" key="2">
    <source>
        <dbReference type="SAM" id="MobiDB-lite"/>
    </source>
</evidence>
<feature type="repeat" description="TPR" evidence="1">
    <location>
        <begin position="249"/>
        <end position="282"/>
    </location>
</feature>
<comment type="caution">
    <text evidence="3">The sequence shown here is derived from an EMBL/GenBank/DDBJ whole genome shotgun (WGS) entry which is preliminary data.</text>
</comment>
<feature type="compositionally biased region" description="Basic residues" evidence="2">
    <location>
        <begin position="126"/>
        <end position="142"/>
    </location>
</feature>
<gene>
    <name evidence="3" type="ORF">H6P81_007936</name>
</gene>
<dbReference type="Proteomes" id="UP000825729">
    <property type="component" value="Unassembled WGS sequence"/>
</dbReference>
<dbReference type="GO" id="GO:0000127">
    <property type="term" value="C:transcription factor TFIIIC complex"/>
    <property type="evidence" value="ECO:0007669"/>
    <property type="project" value="TreeGrafter"/>
</dbReference>
<keyword evidence="4" id="KW-1185">Reference proteome</keyword>
<feature type="region of interest" description="Disordered" evidence="2">
    <location>
        <begin position="1"/>
        <end position="51"/>
    </location>
</feature>
<dbReference type="InterPro" id="IPR039340">
    <property type="entry name" value="Tfc4/TFIIIC-102/Sfc4"/>
</dbReference>